<dbReference type="Pfam" id="PF00902">
    <property type="entry name" value="TatC"/>
    <property type="match status" value="1"/>
</dbReference>
<comment type="caution">
    <text evidence="6">The sequence shown here is derived from an EMBL/GenBank/DDBJ whole genome shotgun (WGS) entry which is preliminary data.</text>
</comment>
<dbReference type="GO" id="GO:0043953">
    <property type="term" value="P:protein transport by the Tat complex"/>
    <property type="evidence" value="ECO:0007669"/>
    <property type="project" value="UniProtKB-UniRule"/>
</dbReference>
<keyword evidence="2 5" id="KW-0812">Transmembrane</keyword>
<organism evidence="6 7">
    <name type="scientific">Deinococcus yavapaiensis KR-236</name>
    <dbReference type="NCBI Taxonomy" id="694435"/>
    <lineage>
        <taxon>Bacteria</taxon>
        <taxon>Thermotogati</taxon>
        <taxon>Deinococcota</taxon>
        <taxon>Deinococci</taxon>
        <taxon>Deinococcales</taxon>
        <taxon>Deinococcaceae</taxon>
        <taxon>Deinococcus</taxon>
    </lineage>
</organism>
<dbReference type="GO" id="GO:0033281">
    <property type="term" value="C:TAT protein transport complex"/>
    <property type="evidence" value="ECO:0007669"/>
    <property type="project" value="UniProtKB-UniRule"/>
</dbReference>
<keyword evidence="3 5" id="KW-1133">Transmembrane helix</keyword>
<dbReference type="Proteomes" id="UP000248326">
    <property type="component" value="Unassembled WGS sequence"/>
</dbReference>
<evidence type="ECO:0000256" key="1">
    <source>
        <dbReference type="ARBA" id="ARBA00004141"/>
    </source>
</evidence>
<keyword evidence="4 5" id="KW-0472">Membrane</keyword>
<feature type="transmembrane region" description="Helical" evidence="5">
    <location>
        <begin position="219"/>
        <end position="238"/>
    </location>
</feature>
<keyword evidence="5" id="KW-0653">Protein transport</keyword>
<feature type="transmembrane region" description="Helical" evidence="5">
    <location>
        <begin position="26"/>
        <end position="43"/>
    </location>
</feature>
<proteinExistence type="inferred from homology"/>
<dbReference type="GO" id="GO:0009977">
    <property type="term" value="F:proton motive force dependent protein transmembrane transporter activity"/>
    <property type="evidence" value="ECO:0007669"/>
    <property type="project" value="TreeGrafter"/>
</dbReference>
<keyword evidence="5" id="KW-0813">Transport</keyword>
<feature type="transmembrane region" description="Helical" evidence="5">
    <location>
        <begin position="196"/>
        <end position="213"/>
    </location>
</feature>
<dbReference type="RefSeq" id="WP_110887274.1">
    <property type="nucleotide sequence ID" value="NZ_QJSX01000010.1"/>
</dbReference>
<reference evidence="6 7" key="1">
    <citation type="submission" date="2018-06" db="EMBL/GenBank/DDBJ databases">
        <title>Genomic Encyclopedia of Type Strains, Phase IV (KMG-IV): sequencing the most valuable type-strain genomes for metagenomic binning, comparative biology and taxonomic classification.</title>
        <authorList>
            <person name="Goeker M."/>
        </authorList>
    </citation>
    <scope>NUCLEOTIDE SEQUENCE [LARGE SCALE GENOMIC DNA]</scope>
    <source>
        <strain evidence="6 7">DSM 18048</strain>
    </source>
</reference>
<dbReference type="InterPro" id="IPR002033">
    <property type="entry name" value="TatC"/>
</dbReference>
<dbReference type="PANTHER" id="PTHR30371:SF0">
    <property type="entry name" value="SEC-INDEPENDENT PROTEIN TRANSLOCASE PROTEIN TATC, CHLOROPLASTIC-RELATED"/>
    <property type="match status" value="1"/>
</dbReference>
<gene>
    <name evidence="5" type="primary">tatC</name>
    <name evidence="6" type="ORF">DES52_11042</name>
</gene>
<keyword evidence="5" id="KW-1003">Cell membrane</keyword>
<sequence length="253" mass="27759">MARSPVKKNTAEAPLFDHLEELRTRIVISIGYWAVGMGVAWSYRTQLLAWFEAPIHRASTTVNIVVMQLTDQLIMSLNLAFWGGLALALPFVLHQVWLFVAPGLYPEERRWAVPFVIGAGLMFGLGVIFGYYALLPNMVPFLLDFLGGGVTVNLDVAKYIGTIIALLVALGAVFELPVLSFVLTKIGIVNARLLGRLRKIAFVVILLAAAIITPTPDPFNMMIVALPVYVLYELGIIISRLAAPRDRLVASDA</sequence>
<evidence type="ECO:0000313" key="7">
    <source>
        <dbReference type="Proteomes" id="UP000248326"/>
    </source>
</evidence>
<accession>A0A318S3T0</accession>
<evidence type="ECO:0000256" key="4">
    <source>
        <dbReference type="ARBA" id="ARBA00023136"/>
    </source>
</evidence>
<dbReference type="GO" id="GO:0065002">
    <property type="term" value="P:intracellular protein transmembrane transport"/>
    <property type="evidence" value="ECO:0007669"/>
    <property type="project" value="TreeGrafter"/>
</dbReference>
<feature type="transmembrane region" description="Helical" evidence="5">
    <location>
        <begin position="112"/>
        <end position="134"/>
    </location>
</feature>
<dbReference type="PANTHER" id="PTHR30371">
    <property type="entry name" value="SEC-INDEPENDENT PROTEIN TRANSLOCASE PROTEIN TATC"/>
    <property type="match status" value="1"/>
</dbReference>
<comment type="function">
    <text evidence="5">Part of the twin-arginine translocation (Tat) system that transports large folded proteins containing a characteristic twin-arginine motif in their signal peptide across membranes.</text>
</comment>
<evidence type="ECO:0000256" key="3">
    <source>
        <dbReference type="ARBA" id="ARBA00022989"/>
    </source>
</evidence>
<feature type="transmembrane region" description="Helical" evidence="5">
    <location>
        <begin position="159"/>
        <end position="184"/>
    </location>
</feature>
<comment type="subcellular location">
    <subcellularLocation>
        <location evidence="5">Cell membrane</location>
        <topology evidence="5">Multi-pass membrane protein</topology>
    </subcellularLocation>
    <subcellularLocation>
        <location evidence="1">Membrane</location>
        <topology evidence="1">Multi-pass membrane protein</topology>
    </subcellularLocation>
</comment>
<evidence type="ECO:0000313" key="6">
    <source>
        <dbReference type="EMBL" id="PYE53059.1"/>
    </source>
</evidence>
<dbReference type="NCBIfam" id="TIGR00945">
    <property type="entry name" value="tatC"/>
    <property type="match status" value="1"/>
</dbReference>
<evidence type="ECO:0000256" key="2">
    <source>
        <dbReference type="ARBA" id="ARBA00022692"/>
    </source>
</evidence>
<comment type="subunit">
    <text evidence="5">Forms a complex with TatA.</text>
</comment>
<dbReference type="OrthoDB" id="9777044at2"/>
<protein>
    <recommendedName>
        <fullName evidence="5">Sec-independent protein translocase protein TatC</fullName>
    </recommendedName>
</protein>
<feature type="transmembrane region" description="Helical" evidence="5">
    <location>
        <begin position="79"/>
        <end position="100"/>
    </location>
</feature>
<dbReference type="HAMAP" id="MF_00902">
    <property type="entry name" value="TatC"/>
    <property type="match status" value="1"/>
</dbReference>
<dbReference type="PRINTS" id="PR01840">
    <property type="entry name" value="TATCFAMILY"/>
</dbReference>
<evidence type="ECO:0000256" key="5">
    <source>
        <dbReference type="HAMAP-Rule" id="MF_00902"/>
    </source>
</evidence>
<keyword evidence="7" id="KW-1185">Reference proteome</keyword>
<keyword evidence="5" id="KW-0811">Translocation</keyword>
<dbReference type="AlphaFoldDB" id="A0A318S3T0"/>
<comment type="similarity">
    <text evidence="5">Belongs to the TatC family.</text>
</comment>
<name>A0A318S3T0_9DEIO</name>
<dbReference type="EMBL" id="QJSX01000010">
    <property type="protein sequence ID" value="PYE53059.1"/>
    <property type="molecule type" value="Genomic_DNA"/>
</dbReference>